<organism evidence="2 3">
    <name type="scientific">Helianthus annuus</name>
    <name type="common">Common sunflower</name>
    <dbReference type="NCBI Taxonomy" id="4232"/>
    <lineage>
        <taxon>Eukaryota</taxon>
        <taxon>Viridiplantae</taxon>
        <taxon>Streptophyta</taxon>
        <taxon>Embryophyta</taxon>
        <taxon>Tracheophyta</taxon>
        <taxon>Spermatophyta</taxon>
        <taxon>Magnoliopsida</taxon>
        <taxon>eudicotyledons</taxon>
        <taxon>Gunneridae</taxon>
        <taxon>Pentapetalae</taxon>
        <taxon>asterids</taxon>
        <taxon>campanulids</taxon>
        <taxon>Asterales</taxon>
        <taxon>Asteraceae</taxon>
        <taxon>Asteroideae</taxon>
        <taxon>Heliantheae alliance</taxon>
        <taxon>Heliantheae</taxon>
        <taxon>Helianthus</taxon>
    </lineage>
</organism>
<keyword evidence="2" id="KW-0695">RNA-directed DNA polymerase</keyword>
<gene>
    <name evidence="2" type="ORF">HanXRQr2_Chr01g0038641</name>
</gene>
<dbReference type="Gramene" id="mRNA:HanXRQr2_Chr01g0038641">
    <property type="protein sequence ID" value="mRNA:HanXRQr2_Chr01g0038641"/>
    <property type="gene ID" value="HanXRQr2_Chr01g0038641"/>
</dbReference>
<accession>A0A9K3JZG3</accession>
<proteinExistence type="predicted"/>
<feature type="domain" description="Reverse transcriptase zinc-binding" evidence="1">
    <location>
        <begin position="4"/>
        <end position="87"/>
    </location>
</feature>
<keyword evidence="2" id="KW-0808">Transferase</keyword>
<evidence type="ECO:0000259" key="1">
    <source>
        <dbReference type="Pfam" id="PF13966"/>
    </source>
</evidence>
<dbReference type="AlphaFoldDB" id="A0A9K3JZG3"/>
<reference evidence="2" key="2">
    <citation type="submission" date="2020-06" db="EMBL/GenBank/DDBJ databases">
        <title>Helianthus annuus Genome sequencing and assembly Release 2.</title>
        <authorList>
            <person name="Gouzy J."/>
            <person name="Langlade N."/>
            <person name="Munos S."/>
        </authorList>
    </citation>
    <scope>NUCLEOTIDE SEQUENCE</scope>
    <source>
        <tissue evidence="2">Leaves</tissue>
    </source>
</reference>
<dbReference type="Proteomes" id="UP000215914">
    <property type="component" value="Unassembled WGS sequence"/>
</dbReference>
<dbReference type="Pfam" id="PF13966">
    <property type="entry name" value="zf-RVT"/>
    <property type="match status" value="1"/>
</dbReference>
<sequence length="213" mass="23652">MVDFSLKQVRHELVERSNSRGDLNQFICSKIVVLKVNCFVWKATTRKITTAMWPWRPFGDGSCLMCGIVNEKVDHFLVECSFVKSVWWLVCRWLKVPIPNTFSSVDLSTKAGGSIFKILAGIGRMALNCPCEEDLVNSASATTGRKAQVKGKRPCVENLSSASLNEIPNSASATTVTLSEKGMAHKENIVTSFENMRNLKFKQLGEQLKSTSS</sequence>
<keyword evidence="3" id="KW-1185">Reference proteome</keyword>
<evidence type="ECO:0000313" key="3">
    <source>
        <dbReference type="Proteomes" id="UP000215914"/>
    </source>
</evidence>
<comment type="caution">
    <text evidence="2">The sequence shown here is derived from an EMBL/GenBank/DDBJ whole genome shotgun (WGS) entry which is preliminary data.</text>
</comment>
<protein>
    <submittedName>
        <fullName evidence="2">Reverse transcriptase zinc-binding domain-containing protein</fullName>
    </submittedName>
</protein>
<keyword evidence="2" id="KW-0548">Nucleotidyltransferase</keyword>
<dbReference type="EMBL" id="MNCJ02000316">
    <property type="protein sequence ID" value="KAF5823467.1"/>
    <property type="molecule type" value="Genomic_DNA"/>
</dbReference>
<dbReference type="InterPro" id="IPR026960">
    <property type="entry name" value="RVT-Znf"/>
</dbReference>
<dbReference type="GO" id="GO:0003964">
    <property type="term" value="F:RNA-directed DNA polymerase activity"/>
    <property type="evidence" value="ECO:0007669"/>
    <property type="project" value="UniProtKB-KW"/>
</dbReference>
<reference evidence="2" key="1">
    <citation type="journal article" date="2017" name="Nature">
        <title>The sunflower genome provides insights into oil metabolism, flowering and Asterid evolution.</title>
        <authorList>
            <person name="Badouin H."/>
            <person name="Gouzy J."/>
            <person name="Grassa C.J."/>
            <person name="Murat F."/>
            <person name="Staton S.E."/>
            <person name="Cottret L."/>
            <person name="Lelandais-Briere C."/>
            <person name="Owens G.L."/>
            <person name="Carrere S."/>
            <person name="Mayjonade B."/>
            <person name="Legrand L."/>
            <person name="Gill N."/>
            <person name="Kane N.C."/>
            <person name="Bowers J.E."/>
            <person name="Hubner S."/>
            <person name="Bellec A."/>
            <person name="Berard A."/>
            <person name="Berges H."/>
            <person name="Blanchet N."/>
            <person name="Boniface M.C."/>
            <person name="Brunel D."/>
            <person name="Catrice O."/>
            <person name="Chaidir N."/>
            <person name="Claudel C."/>
            <person name="Donnadieu C."/>
            <person name="Faraut T."/>
            <person name="Fievet G."/>
            <person name="Helmstetter N."/>
            <person name="King M."/>
            <person name="Knapp S.J."/>
            <person name="Lai Z."/>
            <person name="Le Paslier M.C."/>
            <person name="Lippi Y."/>
            <person name="Lorenzon L."/>
            <person name="Mandel J.R."/>
            <person name="Marage G."/>
            <person name="Marchand G."/>
            <person name="Marquand E."/>
            <person name="Bret-Mestries E."/>
            <person name="Morien E."/>
            <person name="Nambeesan S."/>
            <person name="Nguyen T."/>
            <person name="Pegot-Espagnet P."/>
            <person name="Pouilly N."/>
            <person name="Raftis F."/>
            <person name="Sallet E."/>
            <person name="Schiex T."/>
            <person name="Thomas J."/>
            <person name="Vandecasteele C."/>
            <person name="Vares D."/>
            <person name="Vear F."/>
            <person name="Vautrin S."/>
            <person name="Crespi M."/>
            <person name="Mangin B."/>
            <person name="Burke J.M."/>
            <person name="Salse J."/>
            <person name="Munos S."/>
            <person name="Vincourt P."/>
            <person name="Rieseberg L.H."/>
            <person name="Langlade N.B."/>
        </authorList>
    </citation>
    <scope>NUCLEOTIDE SEQUENCE</scope>
    <source>
        <tissue evidence="2">Leaves</tissue>
    </source>
</reference>
<evidence type="ECO:0000313" key="2">
    <source>
        <dbReference type="EMBL" id="KAF5823467.1"/>
    </source>
</evidence>
<name>A0A9K3JZG3_HELAN</name>